<accession>A0AA37H290</accession>
<protein>
    <submittedName>
        <fullName evidence="1">Uncharacterized protein</fullName>
    </submittedName>
</protein>
<sequence>MELLKTEFSKEICEAYLGQLHLRKQLNLIHSMLYDPDPSKERFREALNIAESLRSMQWTTPTLRFSENDMPADNLFEARLRAKYWGAQVLVCRPSIKRLLDASENPRWPSNVATNKPKTISSRLQGVGGDNRRSNDIIHAKRGIEALFNSTEAFHGLDTNQRLLVTNIFGTAHA</sequence>
<dbReference type="PANTHER" id="PTHR47785:SF4">
    <property type="entry name" value="ZN(II)2CYS6 TRANSCRIPTION FACTOR (EUROFUNG)"/>
    <property type="match status" value="1"/>
</dbReference>
<keyword evidence="2" id="KW-1185">Reference proteome</keyword>
<name>A0AA37H290_9PEZI</name>
<organism evidence="1 2">
    <name type="scientific">Colletotrichum liriopes</name>
    <dbReference type="NCBI Taxonomy" id="708192"/>
    <lineage>
        <taxon>Eukaryota</taxon>
        <taxon>Fungi</taxon>
        <taxon>Dikarya</taxon>
        <taxon>Ascomycota</taxon>
        <taxon>Pezizomycotina</taxon>
        <taxon>Sordariomycetes</taxon>
        <taxon>Hypocreomycetidae</taxon>
        <taxon>Glomerellales</taxon>
        <taxon>Glomerellaceae</taxon>
        <taxon>Colletotrichum</taxon>
        <taxon>Colletotrichum spaethianum species complex</taxon>
    </lineage>
</organism>
<gene>
    <name evidence="1" type="ORF">ColLi_13410</name>
</gene>
<comment type="caution">
    <text evidence="1">The sequence shown here is derived from an EMBL/GenBank/DDBJ whole genome shotgun (WGS) entry which is preliminary data.</text>
</comment>
<dbReference type="Proteomes" id="UP001055172">
    <property type="component" value="Unassembled WGS sequence"/>
</dbReference>
<reference evidence="1 2" key="1">
    <citation type="submission" date="2021-07" db="EMBL/GenBank/DDBJ databases">
        <title>Genome data of Colletotrichum spaethianum.</title>
        <authorList>
            <person name="Utami Y.D."/>
            <person name="Hiruma K."/>
        </authorList>
    </citation>
    <scope>NUCLEOTIDE SEQUENCE [LARGE SCALE GENOMIC DNA]</scope>
    <source>
        <strain evidence="1 2">MAFF 242679</strain>
    </source>
</reference>
<dbReference type="AlphaFoldDB" id="A0AA37H290"/>
<dbReference type="InterPro" id="IPR053181">
    <property type="entry name" value="EcdB-like_regulator"/>
</dbReference>
<dbReference type="PANTHER" id="PTHR47785">
    <property type="entry name" value="ZN(II)2CYS6 TRANSCRIPTION FACTOR (EUROFUNG)-RELATED-RELATED"/>
    <property type="match status" value="1"/>
</dbReference>
<evidence type="ECO:0000313" key="2">
    <source>
        <dbReference type="Proteomes" id="UP001055172"/>
    </source>
</evidence>
<proteinExistence type="predicted"/>
<evidence type="ECO:0000313" key="1">
    <source>
        <dbReference type="EMBL" id="GJC90572.1"/>
    </source>
</evidence>
<dbReference type="EMBL" id="BPPX01000056">
    <property type="protein sequence ID" value="GJC90572.1"/>
    <property type="molecule type" value="Genomic_DNA"/>
</dbReference>